<dbReference type="NCBIfam" id="TIGR03647">
    <property type="entry name" value="Na_symport_sm"/>
    <property type="match status" value="1"/>
</dbReference>
<keyword evidence="2" id="KW-1133">Transmembrane helix</keyword>
<gene>
    <name evidence="4" type="ORF">CAL13_05480</name>
</gene>
<dbReference type="EMBL" id="CP021109">
    <property type="protein sequence ID" value="ARP88555.1"/>
    <property type="molecule type" value="Genomic_DNA"/>
</dbReference>
<feature type="transmembrane region" description="Helical" evidence="2">
    <location>
        <begin position="59"/>
        <end position="82"/>
    </location>
</feature>
<feature type="compositionally biased region" description="Basic and acidic residues" evidence="1">
    <location>
        <begin position="1"/>
        <end position="11"/>
    </location>
</feature>
<dbReference type="RefSeq" id="WP_086059271.1">
    <property type="nucleotide sequence ID" value="NZ_CP021109.1"/>
</dbReference>
<evidence type="ECO:0000259" key="3">
    <source>
        <dbReference type="Pfam" id="PF13937"/>
    </source>
</evidence>
<reference evidence="4 5" key="1">
    <citation type="submission" date="2017-05" db="EMBL/GenBank/DDBJ databases">
        <title>Complete and WGS of Bordetella genogroups.</title>
        <authorList>
            <person name="Spilker T."/>
            <person name="LiPuma J."/>
        </authorList>
    </citation>
    <scope>NUCLEOTIDE SEQUENCE [LARGE SCALE GENOMIC DNA]</scope>
    <source>
        <strain evidence="4 5">AU17164</strain>
    </source>
</reference>
<dbReference type="AlphaFoldDB" id="A0A1W6Z580"/>
<name>A0A1W6Z580_9BORD</name>
<evidence type="ECO:0000313" key="5">
    <source>
        <dbReference type="Proteomes" id="UP000194139"/>
    </source>
</evidence>
<feature type="domain" description="Sodium symporter small subunit" evidence="3">
    <location>
        <begin position="22"/>
        <end position="84"/>
    </location>
</feature>
<evidence type="ECO:0000256" key="1">
    <source>
        <dbReference type="SAM" id="MobiDB-lite"/>
    </source>
</evidence>
<protein>
    <recommendedName>
        <fullName evidence="3">Sodium symporter small subunit domain-containing protein</fullName>
    </recommendedName>
</protein>
<keyword evidence="2" id="KW-0472">Membrane</keyword>
<evidence type="ECO:0000313" key="4">
    <source>
        <dbReference type="EMBL" id="ARP88555.1"/>
    </source>
</evidence>
<keyword evidence="2" id="KW-0812">Transmembrane</keyword>
<sequence>MPTSRTHDSGRDSAGNTSGPSWASNVRRIAVLLALWAALTILPVYFGPRLSFSFLGWPFSYWMAAYGVPLAFLLIVVGYAAIMNGAGDTD</sequence>
<keyword evidence="5" id="KW-1185">Reference proteome</keyword>
<feature type="transmembrane region" description="Helical" evidence="2">
    <location>
        <begin position="29"/>
        <end position="47"/>
    </location>
</feature>
<dbReference type="OrthoDB" id="9797746at2"/>
<dbReference type="InterPro" id="IPR019886">
    <property type="entry name" value="Na_symporter_ssu"/>
</dbReference>
<evidence type="ECO:0000256" key="2">
    <source>
        <dbReference type="SAM" id="Phobius"/>
    </source>
</evidence>
<feature type="region of interest" description="Disordered" evidence="1">
    <location>
        <begin position="1"/>
        <end position="22"/>
    </location>
</feature>
<organism evidence="4 5">
    <name type="scientific">Bordetella genomosp. 9</name>
    <dbReference type="NCBI Taxonomy" id="1416803"/>
    <lineage>
        <taxon>Bacteria</taxon>
        <taxon>Pseudomonadati</taxon>
        <taxon>Pseudomonadota</taxon>
        <taxon>Betaproteobacteria</taxon>
        <taxon>Burkholderiales</taxon>
        <taxon>Alcaligenaceae</taxon>
        <taxon>Bordetella</taxon>
    </lineage>
</organism>
<accession>A0A1W6Z580</accession>
<proteinExistence type="predicted"/>
<dbReference type="Pfam" id="PF13937">
    <property type="entry name" value="DUF4212"/>
    <property type="match status" value="1"/>
</dbReference>
<dbReference type="Proteomes" id="UP000194139">
    <property type="component" value="Chromosome"/>
</dbReference>